<comment type="caution">
    <text evidence="2">The sequence shown here is derived from an EMBL/GenBank/DDBJ whole genome shotgun (WGS) entry which is preliminary data.</text>
</comment>
<keyword evidence="3" id="KW-1185">Reference proteome</keyword>
<feature type="region of interest" description="Disordered" evidence="1">
    <location>
        <begin position="1"/>
        <end position="40"/>
    </location>
</feature>
<evidence type="ECO:0000313" key="2">
    <source>
        <dbReference type="EMBL" id="RTQ37192.1"/>
    </source>
</evidence>
<dbReference type="EMBL" id="RXOE01000001">
    <property type="protein sequence ID" value="RTQ37192.1"/>
    <property type="molecule type" value="Genomic_DNA"/>
</dbReference>
<gene>
    <name evidence="2" type="ORF">EJP69_05540</name>
</gene>
<dbReference type="RefSeq" id="WP_093201658.1">
    <property type="nucleotide sequence ID" value="NZ_RXOE01000001.1"/>
</dbReference>
<evidence type="ECO:0000313" key="3">
    <source>
        <dbReference type="Proteomes" id="UP000267418"/>
    </source>
</evidence>
<dbReference type="Proteomes" id="UP000267418">
    <property type="component" value="Unassembled WGS sequence"/>
</dbReference>
<organism evidence="2 3">
    <name type="scientific">Variovorax gossypii</name>
    <dbReference type="NCBI Taxonomy" id="1679495"/>
    <lineage>
        <taxon>Bacteria</taxon>
        <taxon>Pseudomonadati</taxon>
        <taxon>Pseudomonadota</taxon>
        <taxon>Betaproteobacteria</taxon>
        <taxon>Burkholderiales</taxon>
        <taxon>Comamonadaceae</taxon>
        <taxon>Variovorax</taxon>
    </lineage>
</organism>
<feature type="compositionally biased region" description="Pro residues" evidence="1">
    <location>
        <begin position="1"/>
        <end position="13"/>
    </location>
</feature>
<reference evidence="2 3" key="1">
    <citation type="submission" date="2018-12" db="EMBL/GenBank/DDBJ databases">
        <title>The genome of Variovorax gossypii DSM 100435.</title>
        <authorList>
            <person name="Gao J."/>
            <person name="Sun J."/>
        </authorList>
    </citation>
    <scope>NUCLEOTIDE SEQUENCE [LARGE SCALE GENOMIC DNA]</scope>
    <source>
        <strain evidence="2 3">DSM 100435</strain>
    </source>
</reference>
<dbReference type="AlphaFoldDB" id="A0A3S0JZN6"/>
<protein>
    <submittedName>
        <fullName evidence="2">Stereocilin</fullName>
    </submittedName>
</protein>
<feature type="compositionally biased region" description="Acidic residues" evidence="1">
    <location>
        <begin position="17"/>
        <end position="32"/>
    </location>
</feature>
<accession>A0A3S0JZN6</accession>
<sequence>MATHPDVPPPVAPDLPVEPDEGAETAPDEPTDPEPPPSVQ</sequence>
<name>A0A3S0JZN6_9BURK</name>
<evidence type="ECO:0000256" key="1">
    <source>
        <dbReference type="SAM" id="MobiDB-lite"/>
    </source>
</evidence>
<proteinExistence type="predicted"/>